<proteinExistence type="predicted"/>
<dbReference type="InterPro" id="IPR037293">
    <property type="entry name" value="Gal_Oxidase_central_sf"/>
</dbReference>
<evidence type="ECO:0000313" key="2">
    <source>
        <dbReference type="Proteomes" id="UP000281553"/>
    </source>
</evidence>
<dbReference type="Proteomes" id="UP000281553">
    <property type="component" value="Unassembled WGS sequence"/>
</dbReference>
<dbReference type="EMBL" id="UYRU01060906">
    <property type="protein sequence ID" value="VDN14949.1"/>
    <property type="molecule type" value="Genomic_DNA"/>
</dbReference>
<keyword evidence="2" id="KW-1185">Reference proteome</keyword>
<evidence type="ECO:0000313" key="1">
    <source>
        <dbReference type="EMBL" id="VDN14949.1"/>
    </source>
</evidence>
<dbReference type="AlphaFoldDB" id="A0A3P7P2Q8"/>
<sequence length="75" mass="8404">MVGGWQYSARVSEFLPREPLWRERDPLAVGRYYHAAAVVQEAEGVGRALLGVFGGLVKEGSYLSSCEVYDVRQDR</sequence>
<dbReference type="InterPro" id="IPR015915">
    <property type="entry name" value="Kelch-typ_b-propeller"/>
</dbReference>
<organism evidence="1 2">
    <name type="scientific">Dibothriocephalus latus</name>
    <name type="common">Fish tapeworm</name>
    <name type="synonym">Diphyllobothrium latum</name>
    <dbReference type="NCBI Taxonomy" id="60516"/>
    <lineage>
        <taxon>Eukaryota</taxon>
        <taxon>Metazoa</taxon>
        <taxon>Spiralia</taxon>
        <taxon>Lophotrochozoa</taxon>
        <taxon>Platyhelminthes</taxon>
        <taxon>Cestoda</taxon>
        <taxon>Eucestoda</taxon>
        <taxon>Diphyllobothriidea</taxon>
        <taxon>Diphyllobothriidae</taxon>
        <taxon>Dibothriocephalus</taxon>
    </lineage>
</organism>
<name>A0A3P7P2Q8_DIBLA</name>
<reference evidence="1 2" key="1">
    <citation type="submission" date="2018-11" db="EMBL/GenBank/DDBJ databases">
        <authorList>
            <consortium name="Pathogen Informatics"/>
        </authorList>
    </citation>
    <scope>NUCLEOTIDE SEQUENCE [LARGE SCALE GENOMIC DNA]</scope>
</reference>
<accession>A0A3P7P2Q8</accession>
<protein>
    <submittedName>
        <fullName evidence="1">Uncharacterized protein</fullName>
    </submittedName>
</protein>
<dbReference type="Gene3D" id="2.130.10.80">
    <property type="entry name" value="Galactose oxidase/kelch, beta-propeller"/>
    <property type="match status" value="1"/>
</dbReference>
<dbReference type="SUPFAM" id="SSF117281">
    <property type="entry name" value="Kelch motif"/>
    <property type="match status" value="1"/>
</dbReference>
<gene>
    <name evidence="1" type="ORF">DILT_LOCUS10780</name>
</gene>